<dbReference type="OrthoDB" id="4789056at2"/>
<name>C7MCL9_BRAFD</name>
<reference evidence="2 3" key="1">
    <citation type="journal article" date="2009" name="Stand. Genomic Sci.">
        <title>Complete genome sequence of Brachybacterium faecium type strain (Schefferle 6-10).</title>
        <authorList>
            <person name="Lapidus A."/>
            <person name="Pukall R."/>
            <person name="Labuttii K."/>
            <person name="Copeland A."/>
            <person name="Del Rio T.G."/>
            <person name="Nolan M."/>
            <person name="Chen F."/>
            <person name="Lucas S."/>
            <person name="Tice H."/>
            <person name="Cheng J.F."/>
            <person name="Bruce D."/>
            <person name="Goodwin L."/>
            <person name="Pitluck S."/>
            <person name="Rohde M."/>
            <person name="Goker M."/>
            <person name="Pati A."/>
            <person name="Ivanova N."/>
            <person name="Mavrommatis K."/>
            <person name="Chen A."/>
            <person name="Palaniappan K."/>
            <person name="D'haeseleer P."/>
            <person name="Chain P."/>
            <person name="Bristow J."/>
            <person name="Eisen J.A."/>
            <person name="Markowitz V."/>
            <person name="Hugenholtz P."/>
            <person name="Kyrpides N.C."/>
            <person name="Klenk H.P."/>
        </authorList>
    </citation>
    <scope>NUCLEOTIDE SEQUENCE [LARGE SCALE GENOMIC DNA]</scope>
    <source>
        <strain evidence="3">ATCC 43885 / DSM 4810 / JCM 11609 / LMG 19847 / NBRC 14762 / NCIMB 9860 / 6-10</strain>
    </source>
</reference>
<dbReference type="KEGG" id="bfa:Bfae_14960"/>
<proteinExistence type="predicted"/>
<evidence type="ECO:0000256" key="1">
    <source>
        <dbReference type="SAM" id="MobiDB-lite"/>
    </source>
</evidence>
<dbReference type="InterPro" id="IPR028082">
    <property type="entry name" value="Peripla_BP_I"/>
</dbReference>
<dbReference type="SUPFAM" id="SSF53822">
    <property type="entry name" value="Periplasmic binding protein-like I"/>
    <property type="match status" value="1"/>
</dbReference>
<dbReference type="HOGENOM" id="CLU_602274_0_0_11"/>
<dbReference type="eggNOG" id="COG0683">
    <property type="taxonomic scope" value="Bacteria"/>
</dbReference>
<feature type="region of interest" description="Disordered" evidence="1">
    <location>
        <begin position="28"/>
        <end position="48"/>
    </location>
</feature>
<dbReference type="STRING" id="446465.Bfae_14960"/>
<gene>
    <name evidence="2" type="ordered locus">Bfae_14960</name>
</gene>
<dbReference type="AlphaFoldDB" id="C7MCL9"/>
<evidence type="ECO:0000313" key="3">
    <source>
        <dbReference type="Proteomes" id="UP000001919"/>
    </source>
</evidence>
<dbReference type="EMBL" id="CP001643">
    <property type="protein sequence ID" value="ACU85326.1"/>
    <property type="molecule type" value="Genomic_DNA"/>
</dbReference>
<keyword evidence="3" id="KW-1185">Reference proteome</keyword>
<dbReference type="PROSITE" id="PS51257">
    <property type="entry name" value="PROKAR_LIPOPROTEIN"/>
    <property type="match status" value="1"/>
</dbReference>
<dbReference type="Gene3D" id="3.40.50.2300">
    <property type="match status" value="2"/>
</dbReference>
<protein>
    <submittedName>
        <fullName evidence="2">Amino acid/amide ABC transporter substrate-binding protein, HAAT family</fullName>
    </submittedName>
</protein>
<dbReference type="PATRIC" id="fig|446465.5.peg.1490"/>
<evidence type="ECO:0000313" key="2">
    <source>
        <dbReference type="EMBL" id="ACU85326.1"/>
    </source>
</evidence>
<organism evidence="2 3">
    <name type="scientific">Brachybacterium faecium (strain ATCC 43885 / DSM 4810 / JCM 11609 / LMG 19847 / NBRC 14762 / NCIMB 9860 / 6-10)</name>
    <dbReference type="NCBI Taxonomy" id="446465"/>
    <lineage>
        <taxon>Bacteria</taxon>
        <taxon>Bacillati</taxon>
        <taxon>Actinomycetota</taxon>
        <taxon>Actinomycetes</taxon>
        <taxon>Micrococcales</taxon>
        <taxon>Dermabacteraceae</taxon>
        <taxon>Brachybacterium</taxon>
    </lineage>
</organism>
<sequence length="455" mass="47470">MTVSRRDLVRSLGVGVLGAGALSACGEGPLRGRRRTTTPPPTGAAPTEPDVPLVIGQIGAAYGRMGVFEEAIAVSIDEARIDVNARWGGLFGHDVSLLERHVMQEPGEDLAPVIQDLADSGATCVITSIDEESLSAAMPALVEAGLAVIDVFTSGMSVRSAEVQTANLLVRLAPNDSILAAQHAEVALGATSDKGGDPGAVAYLSEDTAQGRSLLHELEQYLGPRNGRVVSEQFYPAGEIGDVAARVEAVLEEVPALLVVNGGQEAAPFLSALYAETLDEGERPTIEFPIRLAPAATVDYARLPAGEDLLPECLASATGHVPGGAISVEHENMMLNRGADFLAEGYAYSQQGYDAFTMACLAAQHALAVTGTALAAALPAILTGSEGCTDYEACRSVMRTALEVEERETVAYTGRMGKLELGPQSDARIGELREHGWSDAHALDAGTAQGFEAPE</sequence>
<accession>C7MCL9</accession>
<dbReference type="Proteomes" id="UP000001919">
    <property type="component" value="Chromosome"/>
</dbReference>